<protein>
    <submittedName>
        <fullName evidence="1">Uncharacterized protein</fullName>
    </submittedName>
</protein>
<reference evidence="1 2" key="1">
    <citation type="journal article" date="2017" name="Curr. Biol.">
        <title>The Evolution of Venom by Co-option of Single-Copy Genes.</title>
        <authorList>
            <person name="Martinson E.O."/>
            <person name="Mrinalini"/>
            <person name="Kelkar Y.D."/>
            <person name="Chang C.H."/>
            <person name="Werren J.H."/>
        </authorList>
    </citation>
    <scope>NUCLEOTIDE SEQUENCE [LARGE SCALE GENOMIC DNA]</scope>
    <source>
        <strain evidence="1 2">Alberta</strain>
        <tissue evidence="1">Whole body</tissue>
    </source>
</reference>
<evidence type="ECO:0000313" key="2">
    <source>
        <dbReference type="Proteomes" id="UP000215335"/>
    </source>
</evidence>
<name>A0A232FHB4_9HYME</name>
<dbReference type="Proteomes" id="UP000215335">
    <property type="component" value="Unassembled WGS sequence"/>
</dbReference>
<comment type="caution">
    <text evidence="1">The sequence shown here is derived from an EMBL/GenBank/DDBJ whole genome shotgun (WGS) entry which is preliminary data.</text>
</comment>
<organism evidence="1 2">
    <name type="scientific">Trichomalopsis sarcophagae</name>
    <dbReference type="NCBI Taxonomy" id="543379"/>
    <lineage>
        <taxon>Eukaryota</taxon>
        <taxon>Metazoa</taxon>
        <taxon>Ecdysozoa</taxon>
        <taxon>Arthropoda</taxon>
        <taxon>Hexapoda</taxon>
        <taxon>Insecta</taxon>
        <taxon>Pterygota</taxon>
        <taxon>Neoptera</taxon>
        <taxon>Endopterygota</taxon>
        <taxon>Hymenoptera</taxon>
        <taxon>Apocrita</taxon>
        <taxon>Proctotrupomorpha</taxon>
        <taxon>Chalcidoidea</taxon>
        <taxon>Pteromalidae</taxon>
        <taxon>Pteromalinae</taxon>
        <taxon>Trichomalopsis</taxon>
    </lineage>
</organism>
<proteinExistence type="predicted"/>
<dbReference type="EMBL" id="NNAY01000231">
    <property type="protein sequence ID" value="OXU29839.1"/>
    <property type="molecule type" value="Genomic_DNA"/>
</dbReference>
<accession>A0A232FHB4</accession>
<sequence length="96" mass="10342">MLVLHAVALDWRSPPFSAAVYSPDFRAAAARVSSSLLLLACSLAPPMYGKERLRAAAVQSAVSPLDESPHRTLRLRRALTVADAAERAVALNRGFQ</sequence>
<evidence type="ECO:0000313" key="1">
    <source>
        <dbReference type="EMBL" id="OXU29839.1"/>
    </source>
</evidence>
<keyword evidence="2" id="KW-1185">Reference proteome</keyword>
<dbReference type="AlphaFoldDB" id="A0A232FHB4"/>
<gene>
    <name evidence="1" type="ORF">TSAR_000432</name>
</gene>